<gene>
    <name evidence="1" type="ORF">D5366_04435</name>
</gene>
<accession>A0A4Y6V3E0</accession>
<dbReference type="EMBL" id="CP032485">
    <property type="protein sequence ID" value="QDH24612.1"/>
    <property type="molecule type" value="Genomic_DNA"/>
</dbReference>
<reference evidence="1 2" key="1">
    <citation type="submission" date="2018-09" db="EMBL/GenBank/DDBJ databases">
        <title>The complete genome sequence of Neokomagataea tanensis NBRC 106556(T).</title>
        <authorList>
            <person name="Chua K.-O."/>
            <person name="See-Too W.-S."/>
            <person name="Hong K.-W."/>
            <person name="Yin W.-F."/>
            <person name="Chan K.-G."/>
        </authorList>
    </citation>
    <scope>NUCLEOTIDE SEQUENCE [LARGE SCALE GENOMIC DNA]</scope>
    <source>
        <strain evidence="2">AH13 \ NBRC 106556</strain>
    </source>
</reference>
<evidence type="ECO:0000313" key="2">
    <source>
        <dbReference type="Proteomes" id="UP000317214"/>
    </source>
</evidence>
<dbReference type="AlphaFoldDB" id="A0A4Y6V3E0"/>
<keyword evidence="2" id="KW-1185">Reference proteome</keyword>
<organism evidence="1 2">
    <name type="scientific">Neokomagataea tanensis</name>
    <dbReference type="NCBI Taxonomy" id="661191"/>
    <lineage>
        <taxon>Bacteria</taxon>
        <taxon>Pseudomonadati</taxon>
        <taxon>Pseudomonadota</taxon>
        <taxon>Alphaproteobacteria</taxon>
        <taxon>Acetobacterales</taxon>
        <taxon>Acetobacteraceae</taxon>
        <taxon>Neokomagataea</taxon>
    </lineage>
</organism>
<dbReference type="KEGG" id="ntn:D5366_04435"/>
<evidence type="ECO:0000313" key="1">
    <source>
        <dbReference type="EMBL" id="QDH24612.1"/>
    </source>
</evidence>
<name>A0A4Y6V3E0_9PROT</name>
<dbReference type="Proteomes" id="UP000317214">
    <property type="component" value="Chromosome"/>
</dbReference>
<sequence length="761" mass="79646">MLFGAVSSTIGIANGADTNQNLYYTDSNGQKKPLTVLSSLDISGKPLVSAYKDTNNQWHKVAPSIMVCGVGTDGSPVACPSVADTVAQAIKANAPNGIAALNANAEVTSPISTASVVSSKDLRVVPIMGNNYPNTTGPQAVQLPGYTMWYGNQIGLGRYPDGSQPSGYNTVGDWWTTPPETLHLGGQSEGASGYLNVHCSPYGGSNAGTCSQIMLGTPNIQGQAAGLGPGATGIANYDNFDATNQVLQATNSVPLFVITSNTATNVFPPASDGLDHTPTFTASGATFANPLPADMSNWLVGHQQGIRLMTNEIGCQTCSIQTYAGVVSGVSTNSAGLVTGLKVAAWQVFNSKNTTQGQIPGVSTTDNSKPSLDTTWSNFGAPAIMVGVYTKAFNMYSLCTLDGATPSNGRGDINSPSGGANNQLRTCEGWEMDLWNNDPVNFRPNLHGLTVAFNKLPRAGQPSYDSFDVNAAGANSISYEQSGEYWTLPFSGINFSVSGYEGTPLAAGSVKNVVQWRQSERVGYESDGGWPRNNIMPGIWTVRNVAAGCTGCNDPNGSSKDITTNIGVQVDWYGAQNRGVNGDPLWNGTTQEHIELNPKSSPNGINLCNGAQTDKDCSLRVANSGVTLAQGLSAGATINTTGDLSAQGALRAGGGIHLSSANPVITLDTGAADGNNTAVQFKYDLPSNTIYFTNNHYGNNWRFVGPVTSTWNMTANSFIETLSTPASSSASCTAGQFTDDANYHYVCVAANTWKRVALSSF</sequence>
<protein>
    <submittedName>
        <fullName evidence="1">Uncharacterized protein</fullName>
    </submittedName>
</protein>
<proteinExistence type="predicted"/>